<feature type="region of interest" description="Disordered" evidence="1">
    <location>
        <begin position="1"/>
        <end position="43"/>
    </location>
</feature>
<dbReference type="EMBL" id="JAAMOB010000003">
    <property type="protein sequence ID" value="KAF4116713.1"/>
    <property type="molecule type" value="Genomic_DNA"/>
</dbReference>
<proteinExistence type="predicted"/>
<accession>A0A7J6DBM9</accession>
<name>A0A7J6DBM9_9TELE</name>
<reference evidence="2 3" key="1">
    <citation type="submission" date="2020-04" db="EMBL/GenBank/DDBJ databases">
        <title>Chromosome-level genome assembly of a cyprinid fish Onychostoma macrolepis by integration of Nanopore Sequencing, Bionano and Hi-C technology.</title>
        <authorList>
            <person name="Wang D."/>
        </authorList>
    </citation>
    <scope>NUCLEOTIDE SEQUENCE [LARGE SCALE GENOMIC DNA]</scope>
    <source>
        <strain evidence="2">SWU-2019</strain>
        <tissue evidence="2">Muscle</tissue>
    </source>
</reference>
<evidence type="ECO:0000256" key="1">
    <source>
        <dbReference type="SAM" id="MobiDB-lite"/>
    </source>
</evidence>
<dbReference type="AlphaFoldDB" id="A0A7J6DBM9"/>
<dbReference type="Proteomes" id="UP000579812">
    <property type="component" value="Unassembled WGS sequence"/>
</dbReference>
<keyword evidence="3" id="KW-1185">Reference proteome</keyword>
<comment type="caution">
    <text evidence="2">The sequence shown here is derived from an EMBL/GenBank/DDBJ whole genome shotgun (WGS) entry which is preliminary data.</text>
</comment>
<protein>
    <submittedName>
        <fullName evidence="2">Uncharacterized protein</fullName>
    </submittedName>
</protein>
<evidence type="ECO:0000313" key="2">
    <source>
        <dbReference type="EMBL" id="KAF4116713.1"/>
    </source>
</evidence>
<organism evidence="2 3">
    <name type="scientific">Onychostoma macrolepis</name>
    <dbReference type="NCBI Taxonomy" id="369639"/>
    <lineage>
        <taxon>Eukaryota</taxon>
        <taxon>Metazoa</taxon>
        <taxon>Chordata</taxon>
        <taxon>Craniata</taxon>
        <taxon>Vertebrata</taxon>
        <taxon>Euteleostomi</taxon>
        <taxon>Actinopterygii</taxon>
        <taxon>Neopterygii</taxon>
        <taxon>Teleostei</taxon>
        <taxon>Ostariophysi</taxon>
        <taxon>Cypriniformes</taxon>
        <taxon>Cyprinidae</taxon>
        <taxon>Acrossocheilinae</taxon>
        <taxon>Onychostoma</taxon>
    </lineage>
</organism>
<sequence length="144" mass="16294">MEREDEENQASGYDHPEDQGETEAAAAGQSETGEPTDSFDVSGVPPSARTCFPCRLFNICCCAHRCVQRHQEEELKDGLGSSHRRWSGSSWKHSGPVLKLQRHFYASLQSLPPQTKDFIKFQINKLIYESNTVLLNLEQLEPKE</sequence>
<evidence type="ECO:0000313" key="3">
    <source>
        <dbReference type="Proteomes" id="UP000579812"/>
    </source>
</evidence>
<gene>
    <name evidence="2" type="ORF">G5714_004202</name>
</gene>